<feature type="region of interest" description="Disordered" evidence="2">
    <location>
        <begin position="1158"/>
        <end position="1190"/>
    </location>
</feature>
<sequence>MQMQEPQLSRDLHSGPVVALRRERDRQQSFLNKLNSQSEQFKSNRSMTPTERDKMLRETKERVESNIETLDYLRSISCLEKGFVELADNVLKTSLELTHECNKNDRDLVSEEILTSEVGHAWQHLAELGTTVQAHVTHAKRYHLFYLELERVERQLAQQKHRLHQSLTDLRTQQPGNKSTLSNLTDCIHETLAEMVQFYIEWQKVELKCQIVAPLHRRMPLSPGQHCGVLLNSISLPNGEQLKSGRHVLVSANKPSDLLHREWVVEDKESHVMSTVPAPFVWLSSADITPVQSPKNSPVNSRRSTPILLDASKPNNRMAVERLRKIIFDSWHDACAGFRNLLKKSCSSFVGSTLEHFEPVLNSEATTSRVDTMLGKLDAFVDNCKSEEPNEKLELESRLARLKDKIAQSKEENQTTSLDQSHVAALTDALDAYEEFFSCFHKYQAGFSPQTSPEMDNDFRATPSPRDSPDSRAVDVVRVHKTSFSRQDPLRQSQRLNHPKMFSESPIRATPSTSCFRSPPPVARRVSTPTATTGLPRFPLEDPAERSSKHRNRERRHRGYSQPPSAASRQDIMTQISPVSRGYWSTQDDYTFTVRSCPTDSDYSHCLTLRQTISPILFDRRYWPGGGGGDDGHELVHSGRPLTASDIRSEGSASTTPRMCCKAEQTGSVEEVKGKRKHKSHKFLNTRRHHGEPELGVGGCEGERSGETGKSLGRSIHQAQGSYQMTTEFVPRYLPVRYTAAVWPVEERSWVQTGTPVGFGPPTQVGGTGGRTYRKNQKYVPEGLTALSVNTLDSGCFTEFESSAPPTNTLEVELVSPLAVSRGQMKVTRSSSVDHLRFSASCQVGELGTDTMSRHAGKKSRSPRSLVLGQTRGRRSKTQEGRCICRQRRRAYSVACQSWVLCNSISVETEELSPVPATIQREEIGVGCMSTPLKVLKLGKKVQVGKPWTEVKEILPFSPPPTTEIAAQTLTDVADSSSSPHDYINLESLRLRPVIESFDMFTQTDTLAEPENWIAVQDVPIVASAVPTTLVASPDLEERIVPQAAPKPPSEYKTTVVQWFPDLTETAVQNSPIALFDVGTQAEAKADESRESKPCQTEEEEEKASRLASLSCELHFEPPLGTEVKQFYSSPVAVNESDDQHFRFRINFEDVQASTLSPRLVRSQPAQDSRRRTTLMDETAVEEVSSNEYL</sequence>
<feature type="region of interest" description="Disordered" evidence="2">
    <location>
        <begin position="450"/>
        <end position="569"/>
    </location>
</feature>
<proteinExistence type="predicted"/>
<accession>A0A0X3PN68</accession>
<feature type="coiled-coil region" evidence="1">
    <location>
        <begin position="392"/>
        <end position="419"/>
    </location>
</feature>
<dbReference type="EMBL" id="GEEE01014539">
    <property type="protein sequence ID" value="JAP48686.1"/>
    <property type="molecule type" value="Transcribed_RNA"/>
</dbReference>
<name>A0A0X3PN68_SCHSO</name>
<feature type="region of interest" description="Disordered" evidence="2">
    <location>
        <begin position="754"/>
        <end position="773"/>
    </location>
</feature>
<feature type="region of interest" description="Disordered" evidence="2">
    <location>
        <begin position="850"/>
        <end position="874"/>
    </location>
</feature>
<gene>
    <name evidence="3" type="ORF">TR128192</name>
</gene>
<keyword evidence="1" id="KW-0175">Coiled coil</keyword>
<dbReference type="AlphaFoldDB" id="A0A0X3PN68"/>
<protein>
    <submittedName>
        <fullName evidence="3">Uncharacterized protein</fullName>
    </submittedName>
</protein>
<feature type="compositionally biased region" description="Polar residues" evidence="2">
    <location>
        <begin position="35"/>
        <end position="49"/>
    </location>
</feature>
<evidence type="ECO:0000256" key="1">
    <source>
        <dbReference type="SAM" id="Coils"/>
    </source>
</evidence>
<evidence type="ECO:0000313" key="3">
    <source>
        <dbReference type="EMBL" id="JAP48686.1"/>
    </source>
</evidence>
<evidence type="ECO:0000256" key="2">
    <source>
        <dbReference type="SAM" id="MobiDB-lite"/>
    </source>
</evidence>
<feature type="compositionally biased region" description="Basic residues" evidence="2">
    <location>
        <begin position="548"/>
        <end position="559"/>
    </location>
</feature>
<feature type="compositionally biased region" description="Basic and acidic residues" evidence="2">
    <location>
        <begin position="467"/>
        <end position="478"/>
    </location>
</feature>
<feature type="region of interest" description="Disordered" evidence="2">
    <location>
        <begin position="35"/>
        <end position="54"/>
    </location>
</feature>
<reference evidence="3" key="1">
    <citation type="submission" date="2016-01" db="EMBL/GenBank/DDBJ databases">
        <title>Reference transcriptome for the parasite Schistocephalus solidus: insights into the molecular evolution of parasitism.</title>
        <authorList>
            <person name="Hebert F.O."/>
            <person name="Grambauer S."/>
            <person name="Barber I."/>
            <person name="Landry C.R."/>
            <person name="Aubin-Horth N."/>
        </authorList>
    </citation>
    <scope>NUCLEOTIDE SEQUENCE</scope>
</reference>
<feature type="region of interest" description="Disordered" evidence="2">
    <location>
        <begin position="689"/>
        <end position="709"/>
    </location>
</feature>
<organism evidence="3">
    <name type="scientific">Schistocephalus solidus</name>
    <name type="common">Tapeworm</name>
    <dbReference type="NCBI Taxonomy" id="70667"/>
    <lineage>
        <taxon>Eukaryota</taxon>
        <taxon>Metazoa</taxon>
        <taxon>Spiralia</taxon>
        <taxon>Lophotrochozoa</taxon>
        <taxon>Platyhelminthes</taxon>
        <taxon>Cestoda</taxon>
        <taxon>Eucestoda</taxon>
        <taxon>Diphyllobothriidea</taxon>
        <taxon>Diphyllobothriidae</taxon>
        <taxon>Schistocephalus</taxon>
    </lineage>
</organism>
<feature type="compositionally biased region" description="Polar residues" evidence="2">
    <location>
        <begin position="482"/>
        <end position="496"/>
    </location>
</feature>